<dbReference type="PANTHER" id="PTHR13304">
    <property type="entry name" value="GLYCOSYLPHOSPHATIDYLINOSITOL ANCHOR ATTACHMENT 1 PROTEIN"/>
    <property type="match status" value="1"/>
</dbReference>
<feature type="transmembrane region" description="Helical" evidence="1">
    <location>
        <begin position="560"/>
        <end position="593"/>
    </location>
</feature>
<dbReference type="STRING" id="763407.A0A163E854"/>
<keyword evidence="1" id="KW-1133">Transmembrane helix</keyword>
<dbReference type="AlphaFoldDB" id="A0A163E854"/>
<feature type="transmembrane region" description="Helical" evidence="1">
    <location>
        <begin position="600"/>
        <end position="622"/>
    </location>
</feature>
<dbReference type="GO" id="GO:0016255">
    <property type="term" value="P:attachment of GPI anchor to protein"/>
    <property type="evidence" value="ECO:0007669"/>
    <property type="project" value="TreeGrafter"/>
</dbReference>
<organism evidence="2 3">
    <name type="scientific">Phycomyces blakesleeanus (strain ATCC 8743b / DSM 1359 / FGSC 10004 / NBRC 33097 / NRRL 1555)</name>
    <dbReference type="NCBI Taxonomy" id="763407"/>
    <lineage>
        <taxon>Eukaryota</taxon>
        <taxon>Fungi</taxon>
        <taxon>Fungi incertae sedis</taxon>
        <taxon>Mucoromycota</taxon>
        <taxon>Mucoromycotina</taxon>
        <taxon>Mucoromycetes</taxon>
        <taxon>Mucorales</taxon>
        <taxon>Phycomycetaceae</taxon>
        <taxon>Phycomyces</taxon>
    </lineage>
</organism>
<protein>
    <submittedName>
        <fullName evidence="2">GPI transamidase GAA1</fullName>
    </submittedName>
</protein>
<dbReference type="EMBL" id="KV440974">
    <property type="protein sequence ID" value="OAD77250.1"/>
    <property type="molecule type" value="Genomic_DNA"/>
</dbReference>
<feature type="transmembrane region" description="Helical" evidence="1">
    <location>
        <begin position="520"/>
        <end position="548"/>
    </location>
</feature>
<evidence type="ECO:0000256" key="1">
    <source>
        <dbReference type="SAM" id="Phobius"/>
    </source>
</evidence>
<keyword evidence="1" id="KW-0812">Transmembrane</keyword>
<feature type="transmembrane region" description="Helical" evidence="1">
    <location>
        <begin position="478"/>
        <end position="499"/>
    </location>
</feature>
<dbReference type="InterPro" id="IPR007246">
    <property type="entry name" value="Gaa1"/>
</dbReference>
<evidence type="ECO:0000313" key="3">
    <source>
        <dbReference type="Proteomes" id="UP000077315"/>
    </source>
</evidence>
<sequence length="625" mass="69505">MLLSRIKAKLTGKRVSSEFSLEKQRKIAIALEKYIPILSIILFVVAVIWLFLLPYEGYNKRTYISENALLPGQANVNYGYNDMRAAEDYRSKIIRIQDKDSEMRASFIQEELRRIGFTSALQHFSVNGLNETGVNAFAIHRAPRSDGKEALILSAPWVSRTGDYNTNGIAALLSLAKLFKRNIYWSKDIILLVTDKDLSGTQAWLDAYHGITQSEEIDKAGFSSVVMPRSGAVQGAINLDFPGTNDYESLGLFFEGVNGQLPNLDLINSIVVIARHTAQISVVLHDTTSNSYEEKSWGVYAGSLLHMLRTMKYQALCHPSSDAGLYLRYKIDAITVHGIHGSGDLNHLFGFHRIGVLVESTFRSLNNLLEHFHQSFFFYFLPQPNRYVSIGVYMPPIIVFACSLIFQSLVLYYLPLETTGNLNTEYPPAFTVKKKNVSFAFSILGATHLAGVLIFYVIQPIFGQQFLRSFPMAEIVHGQFIIACLIAFTTVTGLSLWVTKNRSTTHSGAILKSFCLAQSALIIATVSLLNFSLAVATAITIALPYSIIRPSPNSAARLAQWLIITLTSPAGLVTLFTIITGNCLTSVLTALFADFQVAQSWFLTYICIVYWPINMAMCILIVSNS</sequence>
<dbReference type="GeneID" id="28999114"/>
<gene>
    <name evidence="2" type="ORF">PHYBLDRAFT_179779</name>
</gene>
<name>A0A163E854_PHYB8</name>
<feature type="transmembrane region" description="Helical" evidence="1">
    <location>
        <begin position="437"/>
        <end position="458"/>
    </location>
</feature>
<evidence type="ECO:0000313" key="2">
    <source>
        <dbReference type="EMBL" id="OAD77250.1"/>
    </source>
</evidence>
<dbReference type="FunCoup" id="A0A163E854">
    <property type="interactions" value="296"/>
</dbReference>
<dbReference type="Proteomes" id="UP000077315">
    <property type="component" value="Unassembled WGS sequence"/>
</dbReference>
<dbReference type="Gene3D" id="3.40.630.10">
    <property type="entry name" value="Zn peptidases"/>
    <property type="match status" value="1"/>
</dbReference>
<accession>A0A163E854</accession>
<dbReference type="Pfam" id="PF04114">
    <property type="entry name" value="Gaa1"/>
    <property type="match status" value="1"/>
</dbReference>
<keyword evidence="1" id="KW-0472">Membrane</keyword>
<dbReference type="InParanoid" id="A0A163E854"/>
<dbReference type="PIRSF" id="PIRSF036762">
    <property type="entry name" value="GAA1"/>
    <property type="match status" value="1"/>
</dbReference>
<dbReference type="RefSeq" id="XP_018295290.1">
    <property type="nucleotide sequence ID" value="XM_018438208.1"/>
</dbReference>
<dbReference type="SUPFAM" id="SSF53187">
    <property type="entry name" value="Zn-dependent exopeptidases"/>
    <property type="match status" value="1"/>
</dbReference>
<keyword evidence="3" id="KW-1185">Reference proteome</keyword>
<dbReference type="PANTHER" id="PTHR13304:SF0">
    <property type="entry name" value="GLYCOSYLPHOSPHATIDYLINOSITOL ANCHOR ATTACHMENT 1 PROTEIN"/>
    <property type="match status" value="1"/>
</dbReference>
<feature type="transmembrane region" description="Helical" evidence="1">
    <location>
        <begin position="393"/>
        <end position="416"/>
    </location>
</feature>
<dbReference type="VEuPathDB" id="FungiDB:PHYBLDRAFT_179779"/>
<dbReference type="OrthoDB" id="445301at2759"/>
<feature type="transmembrane region" description="Helical" evidence="1">
    <location>
        <begin position="34"/>
        <end position="55"/>
    </location>
</feature>
<dbReference type="GO" id="GO:0042765">
    <property type="term" value="C:GPI-anchor transamidase complex"/>
    <property type="evidence" value="ECO:0007669"/>
    <property type="project" value="InterPro"/>
</dbReference>
<proteinExistence type="predicted"/>
<reference evidence="3" key="1">
    <citation type="submission" date="2015-06" db="EMBL/GenBank/DDBJ databases">
        <title>Expansion of signal transduction pathways in fungi by whole-genome duplication.</title>
        <authorList>
            <consortium name="DOE Joint Genome Institute"/>
            <person name="Corrochano L.M."/>
            <person name="Kuo A."/>
            <person name="Marcet-Houben M."/>
            <person name="Polaino S."/>
            <person name="Salamov A."/>
            <person name="Villalobos J.M."/>
            <person name="Alvarez M.I."/>
            <person name="Avalos J."/>
            <person name="Benito E.P."/>
            <person name="Benoit I."/>
            <person name="Burger G."/>
            <person name="Camino L.P."/>
            <person name="Canovas D."/>
            <person name="Cerda-Olmedo E."/>
            <person name="Cheng J.-F."/>
            <person name="Dominguez A."/>
            <person name="Elias M."/>
            <person name="Eslava A.P."/>
            <person name="Glaser F."/>
            <person name="Grimwood J."/>
            <person name="Gutierrez G."/>
            <person name="Heitman J."/>
            <person name="Henrissat B."/>
            <person name="Iturriaga E.A."/>
            <person name="Lang B.F."/>
            <person name="Lavin J.L."/>
            <person name="Lee S."/>
            <person name="Li W."/>
            <person name="Lindquist E."/>
            <person name="Lopez-Garcia S."/>
            <person name="Luque E.M."/>
            <person name="Marcos A.T."/>
            <person name="Martin J."/>
            <person name="McCluskey K."/>
            <person name="Medina H.R."/>
            <person name="Miralles-Duran A."/>
            <person name="Miyazaki A."/>
            <person name="Munoz-Torres E."/>
            <person name="Oguiza J.A."/>
            <person name="Ohm R."/>
            <person name="Olmedo M."/>
            <person name="Orejas M."/>
            <person name="Ortiz-Castellanos L."/>
            <person name="Pisabarro A.G."/>
            <person name="Rodriguez-Romero J."/>
            <person name="Ruiz-Herrera J."/>
            <person name="Ruiz-Vazquez R."/>
            <person name="Sanz C."/>
            <person name="Schackwitz W."/>
            <person name="Schmutz J."/>
            <person name="Shahriari M."/>
            <person name="Shelest E."/>
            <person name="Silva-Franco F."/>
            <person name="Soanes D."/>
            <person name="Syed K."/>
            <person name="Tagua V.G."/>
            <person name="Talbot N.J."/>
            <person name="Thon M."/>
            <person name="De vries R.P."/>
            <person name="Wiebenga A."/>
            <person name="Yadav J.S."/>
            <person name="Braun E.L."/>
            <person name="Baker S."/>
            <person name="Garre V."/>
            <person name="Horwitz B."/>
            <person name="Torres-Martinez S."/>
            <person name="Idnurm A."/>
            <person name="Herrera-Estrella A."/>
            <person name="Gabaldon T."/>
            <person name="Grigoriev I.V."/>
        </authorList>
    </citation>
    <scope>NUCLEOTIDE SEQUENCE [LARGE SCALE GENOMIC DNA]</scope>
    <source>
        <strain evidence="3">NRRL 1555(-)</strain>
    </source>
</reference>